<dbReference type="SUPFAM" id="SSF101386">
    <property type="entry name" value="all-alpha NTP pyrophosphatases"/>
    <property type="match status" value="1"/>
</dbReference>
<dbReference type="Gene3D" id="1.10.287.1080">
    <property type="entry name" value="MazG-like"/>
    <property type="match status" value="1"/>
</dbReference>
<dbReference type="GO" id="GO:0047693">
    <property type="term" value="F:ATP diphosphatase activity"/>
    <property type="evidence" value="ECO:0007669"/>
    <property type="project" value="UniProtKB-EC"/>
</dbReference>
<organism evidence="2 3">
    <name type="scientific">Legionella wadsworthii</name>
    <dbReference type="NCBI Taxonomy" id="28088"/>
    <lineage>
        <taxon>Bacteria</taxon>
        <taxon>Pseudomonadati</taxon>
        <taxon>Pseudomonadota</taxon>
        <taxon>Gammaproteobacteria</taxon>
        <taxon>Legionellales</taxon>
        <taxon>Legionellaceae</taxon>
        <taxon>Legionella</taxon>
    </lineage>
</organism>
<dbReference type="InterPro" id="IPR004518">
    <property type="entry name" value="MazG-like_dom"/>
</dbReference>
<dbReference type="GO" id="GO:0006203">
    <property type="term" value="P:dGTP catabolic process"/>
    <property type="evidence" value="ECO:0007669"/>
    <property type="project" value="TreeGrafter"/>
</dbReference>
<feature type="domain" description="NTP pyrophosphohydrolase MazG-like" evidence="1">
    <location>
        <begin position="52"/>
        <end position="117"/>
    </location>
</feature>
<keyword evidence="2" id="KW-0378">Hydrolase</keyword>
<dbReference type="CDD" id="cd11529">
    <property type="entry name" value="NTP-PPase_MazG_Cterm"/>
    <property type="match status" value="1"/>
</dbReference>
<evidence type="ECO:0000259" key="1">
    <source>
        <dbReference type="Pfam" id="PF03819"/>
    </source>
</evidence>
<dbReference type="AlphaFoldDB" id="A0A378LSV5"/>
<dbReference type="Proteomes" id="UP000255297">
    <property type="component" value="Unassembled WGS sequence"/>
</dbReference>
<dbReference type="GO" id="GO:0046061">
    <property type="term" value="P:dATP catabolic process"/>
    <property type="evidence" value="ECO:0007669"/>
    <property type="project" value="TreeGrafter"/>
</dbReference>
<dbReference type="GO" id="GO:0046052">
    <property type="term" value="P:UTP catabolic process"/>
    <property type="evidence" value="ECO:0007669"/>
    <property type="project" value="TreeGrafter"/>
</dbReference>
<dbReference type="InterPro" id="IPR011551">
    <property type="entry name" value="NTP_PyrPHydrolase_MazG"/>
</dbReference>
<dbReference type="PANTHER" id="PTHR30522:SF0">
    <property type="entry name" value="NUCLEOSIDE TRIPHOSPHATE PYROPHOSPHOHYDROLASE"/>
    <property type="match status" value="1"/>
</dbReference>
<evidence type="ECO:0000313" key="2">
    <source>
        <dbReference type="EMBL" id="STY29824.1"/>
    </source>
</evidence>
<dbReference type="PANTHER" id="PTHR30522">
    <property type="entry name" value="NUCLEOSIDE TRIPHOSPHATE PYROPHOSPHOHYDROLASE"/>
    <property type="match status" value="1"/>
</dbReference>
<protein>
    <submittedName>
        <fullName evidence="2">Nucleotide pyrophosphohydrolase</fullName>
        <ecNumber evidence="2">3.6.1.8</ecNumber>
    </submittedName>
</protein>
<dbReference type="EC" id="3.6.1.8" evidence="2"/>
<proteinExistence type="predicted"/>
<dbReference type="EMBL" id="UGPB01000001">
    <property type="protein sequence ID" value="STY29824.1"/>
    <property type="molecule type" value="Genomic_DNA"/>
</dbReference>
<dbReference type="InterPro" id="IPR048011">
    <property type="entry name" value="NTP-PPase_MazG-like_C"/>
</dbReference>
<reference evidence="2 3" key="1">
    <citation type="submission" date="2018-06" db="EMBL/GenBank/DDBJ databases">
        <authorList>
            <consortium name="Pathogen Informatics"/>
            <person name="Doyle S."/>
        </authorList>
    </citation>
    <scope>NUCLEOTIDE SEQUENCE [LARGE SCALE GENOMIC DNA]</scope>
    <source>
        <strain evidence="2 3">NCTC11532</strain>
    </source>
</reference>
<dbReference type="STRING" id="1122170.GCA_000701265_00460"/>
<evidence type="ECO:0000313" key="3">
    <source>
        <dbReference type="Proteomes" id="UP000255297"/>
    </source>
</evidence>
<dbReference type="Pfam" id="PF03819">
    <property type="entry name" value="MazG"/>
    <property type="match status" value="1"/>
</dbReference>
<name>A0A378LSV5_9GAMM</name>
<dbReference type="GO" id="GO:0046081">
    <property type="term" value="P:dUTP catabolic process"/>
    <property type="evidence" value="ECO:0007669"/>
    <property type="project" value="TreeGrafter"/>
</dbReference>
<sequence length="151" mass="17827">MLYELKRNDTFKSIILVFKLKMLIRNIMNPLEKIFLLEKEAADFGFQWENTNQIMEQIQSECHEILEHLHLEHKNKSALQEEIGDLLHAVFSLCVYCQFSPEETLNKTLEKFERRLRSVKAIAKEKNLSTLQGQSFNELMSIWNLAKKRVG</sequence>
<dbReference type="GO" id="GO:0046047">
    <property type="term" value="P:TTP catabolic process"/>
    <property type="evidence" value="ECO:0007669"/>
    <property type="project" value="TreeGrafter"/>
</dbReference>
<keyword evidence="3" id="KW-1185">Reference proteome</keyword>
<accession>A0A378LSV5</accession>
<dbReference type="GO" id="GO:0046076">
    <property type="term" value="P:dTTP catabolic process"/>
    <property type="evidence" value="ECO:0007669"/>
    <property type="project" value="TreeGrafter"/>
</dbReference>
<gene>
    <name evidence="2" type="primary">mazG</name>
    <name evidence="2" type="ORF">NCTC11532_02026</name>
</gene>